<protein>
    <submittedName>
        <fullName evidence="1">Uncharacterized protein</fullName>
    </submittedName>
</protein>
<evidence type="ECO:0000313" key="2">
    <source>
        <dbReference type="Proteomes" id="UP000276133"/>
    </source>
</evidence>
<dbReference type="Proteomes" id="UP000276133">
    <property type="component" value="Unassembled WGS sequence"/>
</dbReference>
<gene>
    <name evidence="1" type="ORF">BpHYR1_016532</name>
</gene>
<evidence type="ECO:0000313" key="1">
    <source>
        <dbReference type="EMBL" id="RNA19486.1"/>
    </source>
</evidence>
<name>A0A3M7R7G2_BRAPC</name>
<proteinExistence type="predicted"/>
<accession>A0A3M7R7G2</accession>
<keyword evidence="2" id="KW-1185">Reference proteome</keyword>
<dbReference type="AlphaFoldDB" id="A0A3M7R7G2"/>
<reference evidence="1 2" key="1">
    <citation type="journal article" date="2018" name="Sci. Rep.">
        <title>Genomic signatures of local adaptation to the degree of environmental predictability in rotifers.</title>
        <authorList>
            <person name="Franch-Gras L."/>
            <person name="Hahn C."/>
            <person name="Garcia-Roger E.M."/>
            <person name="Carmona M.J."/>
            <person name="Serra M."/>
            <person name="Gomez A."/>
        </authorList>
    </citation>
    <scope>NUCLEOTIDE SEQUENCE [LARGE SCALE GENOMIC DNA]</scope>
    <source>
        <strain evidence="1">HYR1</strain>
    </source>
</reference>
<organism evidence="1 2">
    <name type="scientific">Brachionus plicatilis</name>
    <name type="common">Marine rotifer</name>
    <name type="synonym">Brachionus muelleri</name>
    <dbReference type="NCBI Taxonomy" id="10195"/>
    <lineage>
        <taxon>Eukaryota</taxon>
        <taxon>Metazoa</taxon>
        <taxon>Spiralia</taxon>
        <taxon>Gnathifera</taxon>
        <taxon>Rotifera</taxon>
        <taxon>Eurotatoria</taxon>
        <taxon>Monogononta</taxon>
        <taxon>Pseudotrocha</taxon>
        <taxon>Ploima</taxon>
        <taxon>Brachionidae</taxon>
        <taxon>Brachionus</taxon>
    </lineage>
</organism>
<dbReference type="EMBL" id="REGN01004039">
    <property type="protein sequence ID" value="RNA19486.1"/>
    <property type="molecule type" value="Genomic_DNA"/>
</dbReference>
<comment type="caution">
    <text evidence="1">The sequence shown here is derived from an EMBL/GenBank/DDBJ whole genome shotgun (WGS) entry which is preliminary data.</text>
</comment>
<sequence length="80" mass="9357">MKINENQTRLISNGKKLFAKTLSIYLASMAQFFQTYFQAISLVILDPEEGHFGRNASINKMISFLSITENYYYIFKDYII</sequence>